<evidence type="ECO:0000256" key="1">
    <source>
        <dbReference type="SAM" id="MobiDB-lite"/>
    </source>
</evidence>
<evidence type="ECO:0000313" key="2">
    <source>
        <dbReference type="EMBL" id="MFC5996943.1"/>
    </source>
</evidence>
<dbReference type="Proteomes" id="UP001596302">
    <property type="component" value="Unassembled WGS sequence"/>
</dbReference>
<dbReference type="RefSeq" id="WP_379587819.1">
    <property type="nucleotide sequence ID" value="NZ_JBHSQW010000044.1"/>
</dbReference>
<name>A0ABW1J7S5_9PSEU</name>
<protein>
    <submittedName>
        <fullName evidence="2">Phage portal protein</fullName>
    </submittedName>
</protein>
<organism evidence="2 3">
    <name type="scientific">Pseudonocardia hispaniensis</name>
    <dbReference type="NCBI Taxonomy" id="904933"/>
    <lineage>
        <taxon>Bacteria</taxon>
        <taxon>Bacillati</taxon>
        <taxon>Actinomycetota</taxon>
        <taxon>Actinomycetes</taxon>
        <taxon>Pseudonocardiales</taxon>
        <taxon>Pseudonocardiaceae</taxon>
        <taxon>Pseudonocardia</taxon>
    </lineage>
</organism>
<dbReference type="InterPro" id="IPR006944">
    <property type="entry name" value="Phage/GTA_portal"/>
</dbReference>
<reference evidence="3" key="1">
    <citation type="journal article" date="2019" name="Int. J. Syst. Evol. Microbiol.">
        <title>The Global Catalogue of Microorganisms (GCM) 10K type strain sequencing project: providing services to taxonomists for standard genome sequencing and annotation.</title>
        <authorList>
            <consortium name="The Broad Institute Genomics Platform"/>
            <consortium name="The Broad Institute Genome Sequencing Center for Infectious Disease"/>
            <person name="Wu L."/>
            <person name="Ma J."/>
        </authorList>
    </citation>
    <scope>NUCLEOTIDE SEQUENCE [LARGE SCALE GENOMIC DNA]</scope>
    <source>
        <strain evidence="3">CCM 8391</strain>
    </source>
</reference>
<gene>
    <name evidence="2" type="ORF">ACFQE5_22285</name>
</gene>
<accession>A0ABW1J7S5</accession>
<keyword evidence="3" id="KW-1185">Reference proteome</keyword>
<dbReference type="EMBL" id="JBHSQW010000044">
    <property type="protein sequence ID" value="MFC5996943.1"/>
    <property type="molecule type" value="Genomic_DNA"/>
</dbReference>
<dbReference type="Pfam" id="PF04860">
    <property type="entry name" value="Phage_portal"/>
    <property type="match status" value="1"/>
</dbReference>
<feature type="region of interest" description="Disordered" evidence="1">
    <location>
        <begin position="437"/>
        <end position="476"/>
    </location>
</feature>
<proteinExistence type="predicted"/>
<evidence type="ECO:0000313" key="3">
    <source>
        <dbReference type="Proteomes" id="UP001596302"/>
    </source>
</evidence>
<comment type="caution">
    <text evidence="2">The sequence shown here is derived from an EMBL/GenBank/DDBJ whole genome shotgun (WGS) entry which is preliminary data.</text>
</comment>
<sequence length="476" mass="51782">MANLLRRALRPAPAAVEQRFGWDDYANLLGAFGFGGHSYGLGLTQTLPGQSEEKLEANFPALVQGALKRNGVIFACILTRMLVFSEARFQFRRLQNGRPGDLFGTKDLQLLERPWRGGTTGDLLTRMLLDADLAGQAYLTKQGVGSRRRVRRLRPDWVTIILGSENEPELGADALDADLLGYIYQPGGPTSTAKPVLLMPEEVAHFAPIPDPVASYRGMSWLQPIIPELQSDSAATTHKLKFFENGATPNMVVSIDPSVSVEAFKRFKEVMETEHRGLANAYKTLYLGGGADAKVVGSDLRQLDFKLTQGAGETRIAAAAGVPPVIVGLSEGLQSATYSNYGQARRRLADGTMRPLWRNAAGSLATLVPPPEGAELWYDDRDIPFLREDRKDAAEIQGTQATTIRQLVDAGFTPDSAIRAVESEDWALLAHTGLFSVQLRPPNPQQEQQPTKSDPIAPEDVPNPPDEGTGDPATGE</sequence>